<evidence type="ECO:0008006" key="3">
    <source>
        <dbReference type="Google" id="ProtNLM"/>
    </source>
</evidence>
<accession>A0AAE3YK39</accession>
<evidence type="ECO:0000313" key="1">
    <source>
        <dbReference type="EMBL" id="MDR7274925.1"/>
    </source>
</evidence>
<evidence type="ECO:0000313" key="2">
    <source>
        <dbReference type="Proteomes" id="UP001183643"/>
    </source>
</evidence>
<dbReference type="InterPro" id="IPR047778">
    <property type="entry name" value="STM4014-like"/>
</dbReference>
<comment type="caution">
    <text evidence="1">The sequence shown here is derived from an EMBL/GenBank/DDBJ whole genome shotgun (WGS) entry which is preliminary data.</text>
</comment>
<organism evidence="1 2">
    <name type="scientific">Catenuloplanes atrovinosus</name>
    <dbReference type="NCBI Taxonomy" id="137266"/>
    <lineage>
        <taxon>Bacteria</taxon>
        <taxon>Bacillati</taxon>
        <taxon>Actinomycetota</taxon>
        <taxon>Actinomycetes</taxon>
        <taxon>Micromonosporales</taxon>
        <taxon>Micromonosporaceae</taxon>
        <taxon>Catenuloplanes</taxon>
    </lineage>
</organism>
<gene>
    <name evidence="1" type="ORF">J2S41_001703</name>
</gene>
<protein>
    <recommendedName>
        <fullName evidence="3">ATP-grasp domain-containing protein</fullName>
    </recommendedName>
</protein>
<dbReference type="RefSeq" id="WP_310365238.1">
    <property type="nucleotide sequence ID" value="NZ_JAVDYB010000001.1"/>
</dbReference>
<name>A0AAE3YK39_9ACTN</name>
<dbReference type="EMBL" id="JAVDYB010000001">
    <property type="protein sequence ID" value="MDR7274925.1"/>
    <property type="molecule type" value="Genomic_DNA"/>
</dbReference>
<dbReference type="NCBIfam" id="NF038074">
    <property type="entry name" value="fam_STM4014"/>
    <property type="match status" value="1"/>
</dbReference>
<sequence>MTATAVVGNPANRRVTMFAAAVRGAGLPPPRVYPWRDVLTGGPVPGVGEAVRVDSPGEDAEVGRLLRGATAPAEHGEITGTAAAHAGLGAALRRVESGGGTMLAAPEDVLTMGDKPRCHAVLSAHGVPVPPALPPVTGYEALRAAMRAAGWARVFVKPSHGSSASGVLALTAAGGRVSALTSVERGPDGRLFNNLTIRRYEREADVAAIVDRLAGDGLHVERWFPKAGVDGRTIDLRVVVIAGEPRHVVVRSSRSPLTNLHLGNARGDVAAARERAGAAGWGAAMETCARVGAVFPRTLMAGVDLMFDARWRRHAVAEVNAFGDLLPGVLHRGEDTYTAQVRAALCAV</sequence>
<dbReference type="Gene3D" id="3.30.470.20">
    <property type="entry name" value="ATP-grasp fold, B domain"/>
    <property type="match status" value="1"/>
</dbReference>
<keyword evidence="2" id="KW-1185">Reference proteome</keyword>
<dbReference type="Proteomes" id="UP001183643">
    <property type="component" value="Unassembled WGS sequence"/>
</dbReference>
<dbReference type="AlphaFoldDB" id="A0AAE3YK39"/>
<dbReference type="SUPFAM" id="SSF56059">
    <property type="entry name" value="Glutathione synthetase ATP-binding domain-like"/>
    <property type="match status" value="1"/>
</dbReference>
<reference evidence="1" key="1">
    <citation type="submission" date="2023-07" db="EMBL/GenBank/DDBJ databases">
        <title>Sequencing the genomes of 1000 actinobacteria strains.</title>
        <authorList>
            <person name="Klenk H.-P."/>
        </authorList>
    </citation>
    <scope>NUCLEOTIDE SEQUENCE</scope>
    <source>
        <strain evidence="1">DSM 44707</strain>
    </source>
</reference>
<proteinExistence type="predicted"/>